<dbReference type="Proteomes" id="UP000016665">
    <property type="component" value="Chromosome 1"/>
</dbReference>
<organism evidence="2 3">
    <name type="scientific">Ficedula albicollis</name>
    <name type="common">Collared flycatcher</name>
    <name type="synonym">Muscicapa albicollis</name>
    <dbReference type="NCBI Taxonomy" id="59894"/>
    <lineage>
        <taxon>Eukaryota</taxon>
        <taxon>Metazoa</taxon>
        <taxon>Chordata</taxon>
        <taxon>Craniata</taxon>
        <taxon>Vertebrata</taxon>
        <taxon>Euteleostomi</taxon>
        <taxon>Archelosauria</taxon>
        <taxon>Archosauria</taxon>
        <taxon>Dinosauria</taxon>
        <taxon>Saurischia</taxon>
        <taxon>Theropoda</taxon>
        <taxon>Coelurosauria</taxon>
        <taxon>Aves</taxon>
        <taxon>Neognathae</taxon>
        <taxon>Neoaves</taxon>
        <taxon>Telluraves</taxon>
        <taxon>Australaves</taxon>
        <taxon>Passeriformes</taxon>
        <taxon>Muscicapidae</taxon>
        <taxon>Ficedula</taxon>
    </lineage>
</organism>
<dbReference type="GeneTree" id="ENSGT00940000165436"/>
<reference evidence="2 3" key="1">
    <citation type="journal article" date="2012" name="Nature">
        <title>The genomic landscape of species divergence in Ficedula flycatchers.</title>
        <authorList>
            <person name="Ellegren H."/>
            <person name="Smeds L."/>
            <person name="Burri R."/>
            <person name="Olason P.I."/>
            <person name="Backstrom N."/>
            <person name="Kawakami T."/>
            <person name="Kunstner A."/>
            <person name="Makinen H."/>
            <person name="Nadachowska-Brzyska K."/>
            <person name="Qvarnstrom A."/>
            <person name="Uebbing S."/>
            <person name="Wolf J.B."/>
        </authorList>
    </citation>
    <scope>NUCLEOTIDE SEQUENCE [LARGE SCALE GENOMIC DNA]</scope>
</reference>
<protein>
    <recommendedName>
        <fullName evidence="4">Coiled-coil domain containing 169</fullName>
    </recommendedName>
</protein>
<dbReference type="PANTHER" id="PTHR28671">
    <property type="entry name" value="COILED-COIL DOMAIN-CONTAINING PROTEIN 169"/>
    <property type="match status" value="1"/>
</dbReference>
<evidence type="ECO:0000313" key="2">
    <source>
        <dbReference type="Ensembl" id="ENSFALP00000024795.1"/>
    </source>
</evidence>
<gene>
    <name evidence="2" type="primary">LOC101816151</name>
</gene>
<evidence type="ECO:0008006" key="4">
    <source>
        <dbReference type="Google" id="ProtNLM"/>
    </source>
</evidence>
<dbReference type="PANTHER" id="PTHR28671:SF3">
    <property type="entry name" value="COILED-COIL DOMAIN-CONTAINING PROTEIN 169"/>
    <property type="match status" value="1"/>
</dbReference>
<reference evidence="2" key="3">
    <citation type="submission" date="2025-09" db="UniProtKB">
        <authorList>
            <consortium name="Ensembl"/>
        </authorList>
    </citation>
    <scope>IDENTIFICATION</scope>
</reference>
<evidence type="ECO:0000256" key="1">
    <source>
        <dbReference type="SAM" id="Coils"/>
    </source>
</evidence>
<accession>A0A803VPY9</accession>
<feature type="coiled-coil region" evidence="1">
    <location>
        <begin position="63"/>
        <end position="118"/>
    </location>
</feature>
<reference evidence="2" key="2">
    <citation type="submission" date="2025-08" db="UniProtKB">
        <authorList>
            <consortium name="Ensembl"/>
        </authorList>
    </citation>
    <scope>IDENTIFICATION</scope>
</reference>
<proteinExistence type="predicted"/>
<dbReference type="AlphaFoldDB" id="A0A803VPY9"/>
<evidence type="ECO:0000313" key="3">
    <source>
        <dbReference type="Proteomes" id="UP000016665"/>
    </source>
</evidence>
<sequence>MGACLAGFFSPPYSKLTYSTPYEQLVCFCGLQLKSVVSSCEKEVSPTECEHKECKRQMLESLIFELRNTVTELEKSLNTVDNEGNEWKTRYETQVELNKQLERQINILRDKVELIRRNPAAYFFSLNWPTLPELTVGAFCIWTKISSASKGSLKRTLKQLEEEKKSLQNQLKDYELRLEQEAKAYHKVNDERRMYLSEILQTSAKLKIVERQKTDAVTGKGEKQILRGRHSVPGHLKMVNPQKQSIKKTVGVNQLPQLKH</sequence>
<dbReference type="Pfam" id="PF15372">
    <property type="entry name" value="DUF4600"/>
    <property type="match status" value="1"/>
</dbReference>
<keyword evidence="3" id="KW-1185">Reference proteome</keyword>
<keyword evidence="1" id="KW-0175">Coiled coil</keyword>
<dbReference type="Ensembl" id="ENSFALT00000036358.1">
    <property type="protein sequence ID" value="ENSFALP00000024795.1"/>
    <property type="gene ID" value="ENSFALG00000008328.2"/>
</dbReference>
<name>A0A803VPY9_FICAL</name>
<dbReference type="InterPro" id="IPR028022">
    <property type="entry name" value="DUF4600"/>
</dbReference>
<feature type="coiled-coil region" evidence="1">
    <location>
        <begin position="150"/>
        <end position="191"/>
    </location>
</feature>